<name>A0A0L9V8Z7_PHAAN</name>
<proteinExistence type="predicted"/>
<reference evidence="2" key="1">
    <citation type="journal article" date="2015" name="Proc. Natl. Acad. Sci. U.S.A.">
        <title>Genome sequencing of adzuki bean (Vigna angularis) provides insight into high starch and low fat accumulation and domestication.</title>
        <authorList>
            <person name="Yang K."/>
            <person name="Tian Z."/>
            <person name="Chen C."/>
            <person name="Luo L."/>
            <person name="Zhao B."/>
            <person name="Wang Z."/>
            <person name="Yu L."/>
            <person name="Li Y."/>
            <person name="Sun Y."/>
            <person name="Li W."/>
            <person name="Chen Y."/>
            <person name="Li Y."/>
            <person name="Zhang Y."/>
            <person name="Ai D."/>
            <person name="Zhao J."/>
            <person name="Shang C."/>
            <person name="Ma Y."/>
            <person name="Wu B."/>
            <person name="Wang M."/>
            <person name="Gao L."/>
            <person name="Sun D."/>
            <person name="Zhang P."/>
            <person name="Guo F."/>
            <person name="Wang W."/>
            <person name="Li Y."/>
            <person name="Wang J."/>
            <person name="Varshney R.K."/>
            <person name="Wang J."/>
            <person name="Ling H.Q."/>
            <person name="Wan P."/>
        </authorList>
    </citation>
    <scope>NUCLEOTIDE SEQUENCE</scope>
    <source>
        <strain evidence="2">cv. Jingnong 6</strain>
    </source>
</reference>
<dbReference type="EMBL" id="CM003379">
    <property type="protein sequence ID" value="KOM51453.1"/>
    <property type="molecule type" value="Genomic_DNA"/>
</dbReference>
<evidence type="ECO:0000313" key="2">
    <source>
        <dbReference type="Proteomes" id="UP000053144"/>
    </source>
</evidence>
<dbReference type="Proteomes" id="UP000053144">
    <property type="component" value="Chromosome 9"/>
</dbReference>
<dbReference type="AlphaFoldDB" id="A0A0L9V8Z7"/>
<accession>A0A0L9V8Z7</accession>
<gene>
    <name evidence="1" type="ORF">LR48_Vigan09g011200</name>
</gene>
<organism evidence="1 2">
    <name type="scientific">Phaseolus angularis</name>
    <name type="common">Azuki bean</name>
    <name type="synonym">Vigna angularis</name>
    <dbReference type="NCBI Taxonomy" id="3914"/>
    <lineage>
        <taxon>Eukaryota</taxon>
        <taxon>Viridiplantae</taxon>
        <taxon>Streptophyta</taxon>
        <taxon>Embryophyta</taxon>
        <taxon>Tracheophyta</taxon>
        <taxon>Spermatophyta</taxon>
        <taxon>Magnoliopsida</taxon>
        <taxon>eudicotyledons</taxon>
        <taxon>Gunneridae</taxon>
        <taxon>Pentapetalae</taxon>
        <taxon>rosids</taxon>
        <taxon>fabids</taxon>
        <taxon>Fabales</taxon>
        <taxon>Fabaceae</taxon>
        <taxon>Papilionoideae</taxon>
        <taxon>50 kb inversion clade</taxon>
        <taxon>NPAAA clade</taxon>
        <taxon>indigoferoid/millettioid clade</taxon>
        <taxon>Phaseoleae</taxon>
        <taxon>Vigna</taxon>
    </lineage>
</organism>
<sequence length="138" mass="16010">MPQLRGYLRHKSDLVPRLRGVRGIKACTNWEDATKVWRGCDKGTTKERRRHNTVRAVAALPPQGFHLRRLCRNSYSFPQIPPGSKIRVLQMGKGDKHFAFLLLRRYREDGGVAMDGSLRSSRLKLMVMLARKKRTRLR</sequence>
<dbReference type="Gramene" id="KOM51453">
    <property type="protein sequence ID" value="KOM51453"/>
    <property type="gene ID" value="LR48_Vigan09g011200"/>
</dbReference>
<evidence type="ECO:0000313" key="1">
    <source>
        <dbReference type="EMBL" id="KOM51453.1"/>
    </source>
</evidence>
<protein>
    <submittedName>
        <fullName evidence="1">Uncharacterized protein</fullName>
    </submittedName>
</protein>